<dbReference type="GO" id="GO:0016757">
    <property type="term" value="F:glycosyltransferase activity"/>
    <property type="evidence" value="ECO:0007669"/>
    <property type="project" value="InterPro"/>
</dbReference>
<dbReference type="Pfam" id="PF00534">
    <property type="entry name" value="Glycos_transf_1"/>
    <property type="match status" value="1"/>
</dbReference>
<dbReference type="InterPro" id="IPR001296">
    <property type="entry name" value="Glyco_trans_1"/>
</dbReference>
<evidence type="ECO:0000259" key="2">
    <source>
        <dbReference type="Pfam" id="PF13439"/>
    </source>
</evidence>
<dbReference type="Proteomes" id="UP000199537">
    <property type="component" value="Unassembled WGS sequence"/>
</dbReference>
<evidence type="ECO:0000313" key="4">
    <source>
        <dbReference type="Proteomes" id="UP000199537"/>
    </source>
</evidence>
<feature type="domain" description="Glycosyl transferase family 1" evidence="1">
    <location>
        <begin position="213"/>
        <end position="371"/>
    </location>
</feature>
<evidence type="ECO:0000313" key="3">
    <source>
        <dbReference type="EMBL" id="SFV31354.1"/>
    </source>
</evidence>
<accession>A0A1I7N9I5</accession>
<keyword evidence="4" id="KW-1185">Reference proteome</keyword>
<protein>
    <submittedName>
        <fullName evidence="3">Glycosyltransferase involved in cell wall bisynthesis</fullName>
    </submittedName>
</protein>
<evidence type="ECO:0000259" key="1">
    <source>
        <dbReference type="Pfam" id="PF00534"/>
    </source>
</evidence>
<keyword evidence="3" id="KW-0808">Transferase</keyword>
<dbReference type="STRING" id="1393122.SAMN05660895_1049"/>
<dbReference type="InterPro" id="IPR028098">
    <property type="entry name" value="Glyco_trans_4-like_N"/>
</dbReference>
<dbReference type="AlphaFoldDB" id="A0A1I7N9I5"/>
<proteinExistence type="predicted"/>
<feature type="domain" description="Glycosyltransferase subfamily 4-like N-terminal" evidence="2">
    <location>
        <begin position="17"/>
        <end position="197"/>
    </location>
</feature>
<reference evidence="4" key="1">
    <citation type="submission" date="2016-10" db="EMBL/GenBank/DDBJ databases">
        <authorList>
            <person name="Varghese N."/>
            <person name="Submissions S."/>
        </authorList>
    </citation>
    <scope>NUCLEOTIDE SEQUENCE [LARGE SCALE GENOMIC DNA]</scope>
    <source>
        <strain evidence="4">DSM 14807</strain>
    </source>
</reference>
<organism evidence="3 4">
    <name type="scientific">Thermoflavifilum thermophilum</name>
    <dbReference type="NCBI Taxonomy" id="1393122"/>
    <lineage>
        <taxon>Bacteria</taxon>
        <taxon>Pseudomonadati</taxon>
        <taxon>Bacteroidota</taxon>
        <taxon>Chitinophagia</taxon>
        <taxon>Chitinophagales</taxon>
        <taxon>Chitinophagaceae</taxon>
        <taxon>Thermoflavifilum</taxon>
    </lineage>
</organism>
<dbReference type="RefSeq" id="WP_177224110.1">
    <property type="nucleotide sequence ID" value="NZ_FPCJ01000001.1"/>
</dbReference>
<dbReference type="Gene3D" id="3.40.50.2000">
    <property type="entry name" value="Glycogen Phosphorylase B"/>
    <property type="match status" value="2"/>
</dbReference>
<dbReference type="Pfam" id="PF13439">
    <property type="entry name" value="Glyco_transf_4"/>
    <property type="match status" value="1"/>
</dbReference>
<sequence length="405" mass="46642">MRILHISPSYYPAQEFGGPVFSVHQLNRALVDQHVQVDVITTWAGLAECNRSSAVDSYVQENDWYLVDGVRVRYLPYIGYVHFTFCRSLIPVLKACMRNYDLVHITALWNYPSWMGALMAYRYQIPYIISFRGTLYPFAMRLKSFRKKQMVYYLIGKKVLQRAAAVHFTSEDEKTKTLQWLKLHVPAVVVPNGMDVSPCEKTYARAMLHVMHIPDNRPYVLILGRLHRIKGFDLLIPAFAQLQEQIPHVLVIAGNTHTDDAEWVRQLVQQYGLRERVIFTGEVSGDAKWALYQHADMFVLPSYSENFAMSVVEAMACGCPVIVSDQVGIHSEIAARQAGIVHRLHISDLREAMLQIVSQPALRAQLSQRGRDLVKEKYEIRNVACQMKREYEKIINLHVHKRIKT</sequence>
<dbReference type="PANTHER" id="PTHR12526">
    <property type="entry name" value="GLYCOSYLTRANSFERASE"/>
    <property type="match status" value="1"/>
</dbReference>
<dbReference type="EMBL" id="FPCJ01000001">
    <property type="protein sequence ID" value="SFV31354.1"/>
    <property type="molecule type" value="Genomic_DNA"/>
</dbReference>
<dbReference type="SUPFAM" id="SSF53756">
    <property type="entry name" value="UDP-Glycosyltransferase/glycogen phosphorylase"/>
    <property type="match status" value="1"/>
</dbReference>
<name>A0A1I7N9I5_9BACT</name>
<gene>
    <name evidence="3" type="ORF">SAMN05660895_1049</name>
</gene>